<dbReference type="Proteomes" id="UP000663859">
    <property type="component" value="Unassembled WGS sequence"/>
</dbReference>
<name>A0A8J2FUS8_9BACT</name>
<keyword evidence="6 8" id="KW-0472">Membrane</keyword>
<dbReference type="GO" id="GO:0005886">
    <property type="term" value="C:plasma membrane"/>
    <property type="evidence" value="ECO:0007669"/>
    <property type="project" value="UniProtKB-SubCell"/>
</dbReference>
<keyword evidence="3" id="KW-1003">Cell membrane</keyword>
<gene>
    <name evidence="9" type="ORF">MPNT_10032</name>
</gene>
<evidence type="ECO:0000256" key="2">
    <source>
        <dbReference type="ARBA" id="ARBA00005811"/>
    </source>
</evidence>
<evidence type="ECO:0000256" key="8">
    <source>
        <dbReference type="SAM" id="Phobius"/>
    </source>
</evidence>
<comment type="caution">
    <text evidence="9">The sequence shown here is derived from an EMBL/GenBank/DDBJ whole genome shotgun (WGS) entry which is preliminary data.</text>
</comment>
<keyword evidence="10" id="KW-1185">Reference proteome</keyword>
<feature type="transmembrane region" description="Helical" evidence="8">
    <location>
        <begin position="6"/>
        <end position="24"/>
    </location>
</feature>
<evidence type="ECO:0000256" key="3">
    <source>
        <dbReference type="ARBA" id="ARBA00022475"/>
    </source>
</evidence>
<sequence>MGEWIEVISLVNVLLLVGLFFLFGRSVLFQTGIRVELPKSAIGYGYPATFPIVTLLSRSPSLEIPPATGQQGGEPLIFFEQKPVSLQELSVLLDRPSREPGEKTLILRADQGVPYGRVMEVMNVALEHHWTVVLATAKPETAQ</sequence>
<protein>
    <submittedName>
        <fullName evidence="9">Biopolymer transport protein ExbD/TolR</fullName>
    </submittedName>
</protein>
<proteinExistence type="inferred from homology"/>
<dbReference type="RefSeq" id="WP_174581576.1">
    <property type="nucleotide sequence ID" value="NZ_CAJNOB010000001.1"/>
</dbReference>
<dbReference type="EMBL" id="CAJNOB010000001">
    <property type="protein sequence ID" value="CAF0688863.1"/>
    <property type="molecule type" value="Genomic_DNA"/>
</dbReference>
<dbReference type="AlphaFoldDB" id="A0A8J2FUS8"/>
<evidence type="ECO:0000256" key="6">
    <source>
        <dbReference type="ARBA" id="ARBA00023136"/>
    </source>
</evidence>
<dbReference type="GO" id="GO:0022857">
    <property type="term" value="F:transmembrane transporter activity"/>
    <property type="evidence" value="ECO:0007669"/>
    <property type="project" value="InterPro"/>
</dbReference>
<evidence type="ECO:0000256" key="7">
    <source>
        <dbReference type="RuleBase" id="RU003879"/>
    </source>
</evidence>
<reference evidence="9" key="1">
    <citation type="submission" date="2021-02" db="EMBL/GenBank/DDBJ databases">
        <authorList>
            <person name="Cremers G."/>
            <person name="Picone N."/>
        </authorList>
    </citation>
    <scope>NUCLEOTIDE SEQUENCE</scope>
    <source>
        <strain evidence="9">PQ17</strain>
    </source>
</reference>
<keyword evidence="7" id="KW-0653">Protein transport</keyword>
<evidence type="ECO:0000256" key="1">
    <source>
        <dbReference type="ARBA" id="ARBA00004162"/>
    </source>
</evidence>
<dbReference type="Pfam" id="PF02472">
    <property type="entry name" value="ExbD"/>
    <property type="match status" value="1"/>
</dbReference>
<dbReference type="GO" id="GO:0015031">
    <property type="term" value="P:protein transport"/>
    <property type="evidence" value="ECO:0007669"/>
    <property type="project" value="UniProtKB-KW"/>
</dbReference>
<comment type="similarity">
    <text evidence="2 7">Belongs to the ExbD/TolR family.</text>
</comment>
<dbReference type="Gene3D" id="3.30.420.270">
    <property type="match status" value="1"/>
</dbReference>
<keyword evidence="4 7" id="KW-0812">Transmembrane</keyword>
<evidence type="ECO:0000256" key="5">
    <source>
        <dbReference type="ARBA" id="ARBA00022989"/>
    </source>
</evidence>
<evidence type="ECO:0000256" key="4">
    <source>
        <dbReference type="ARBA" id="ARBA00022692"/>
    </source>
</evidence>
<keyword evidence="7" id="KW-0813">Transport</keyword>
<keyword evidence="5 8" id="KW-1133">Transmembrane helix</keyword>
<organism evidence="9 10">
    <name type="scientific">Candidatus Methylacidithermus pantelleriae</name>
    <dbReference type="NCBI Taxonomy" id="2744239"/>
    <lineage>
        <taxon>Bacteria</taxon>
        <taxon>Pseudomonadati</taxon>
        <taxon>Verrucomicrobiota</taxon>
        <taxon>Methylacidiphilae</taxon>
        <taxon>Methylacidiphilales</taxon>
        <taxon>Methylacidiphilaceae</taxon>
        <taxon>Candidatus Methylacidithermus</taxon>
    </lineage>
</organism>
<comment type="subcellular location">
    <subcellularLocation>
        <location evidence="1">Cell membrane</location>
        <topology evidence="1">Single-pass membrane protein</topology>
    </subcellularLocation>
    <subcellularLocation>
        <location evidence="7">Cell membrane</location>
        <topology evidence="7">Single-pass type II membrane protein</topology>
    </subcellularLocation>
</comment>
<evidence type="ECO:0000313" key="9">
    <source>
        <dbReference type="EMBL" id="CAF0688863.1"/>
    </source>
</evidence>
<accession>A0A8J2FUS8</accession>
<evidence type="ECO:0000313" key="10">
    <source>
        <dbReference type="Proteomes" id="UP000663859"/>
    </source>
</evidence>
<dbReference type="InterPro" id="IPR003400">
    <property type="entry name" value="ExbD"/>
</dbReference>